<feature type="domain" description="Domain X" evidence="1">
    <location>
        <begin position="41"/>
        <end position="131"/>
    </location>
</feature>
<dbReference type="Pfam" id="PF01348">
    <property type="entry name" value="Intron_maturas2"/>
    <property type="match status" value="1"/>
</dbReference>
<organism evidence="2 3">
    <name type="scientific">Marchantia polymorpha</name>
    <name type="common">Common liverwort</name>
    <name type="synonym">Marchantia aquatica</name>
    <dbReference type="NCBI Taxonomy" id="3197"/>
    <lineage>
        <taxon>Eukaryota</taxon>
        <taxon>Viridiplantae</taxon>
        <taxon>Streptophyta</taxon>
        <taxon>Embryophyta</taxon>
        <taxon>Marchantiophyta</taxon>
        <taxon>Marchantiopsida</taxon>
        <taxon>Marchantiidae</taxon>
        <taxon>Marchantiales</taxon>
        <taxon>Marchantiaceae</taxon>
        <taxon>Marchantia</taxon>
    </lineage>
</organism>
<keyword evidence="3" id="KW-1185">Reference proteome</keyword>
<dbReference type="EMBL" id="KZ772732">
    <property type="protein sequence ID" value="PTQ37038.1"/>
    <property type="molecule type" value="Genomic_DNA"/>
</dbReference>
<dbReference type="OrthoDB" id="3594036at2759"/>
<accession>A0A2R6WT52</accession>
<reference evidence="3" key="1">
    <citation type="journal article" date="2017" name="Cell">
        <title>Insights into land plant evolution garnered from the Marchantia polymorpha genome.</title>
        <authorList>
            <person name="Bowman J.L."/>
            <person name="Kohchi T."/>
            <person name="Yamato K.T."/>
            <person name="Jenkins J."/>
            <person name="Shu S."/>
            <person name="Ishizaki K."/>
            <person name="Yamaoka S."/>
            <person name="Nishihama R."/>
            <person name="Nakamura Y."/>
            <person name="Berger F."/>
            <person name="Adam C."/>
            <person name="Aki S.S."/>
            <person name="Althoff F."/>
            <person name="Araki T."/>
            <person name="Arteaga-Vazquez M.A."/>
            <person name="Balasubrmanian S."/>
            <person name="Barry K."/>
            <person name="Bauer D."/>
            <person name="Boehm C.R."/>
            <person name="Briginshaw L."/>
            <person name="Caballero-Perez J."/>
            <person name="Catarino B."/>
            <person name="Chen F."/>
            <person name="Chiyoda S."/>
            <person name="Chovatia M."/>
            <person name="Davies K.M."/>
            <person name="Delmans M."/>
            <person name="Demura T."/>
            <person name="Dierschke T."/>
            <person name="Dolan L."/>
            <person name="Dorantes-Acosta A.E."/>
            <person name="Eklund D.M."/>
            <person name="Florent S.N."/>
            <person name="Flores-Sandoval E."/>
            <person name="Fujiyama A."/>
            <person name="Fukuzawa H."/>
            <person name="Galik B."/>
            <person name="Grimanelli D."/>
            <person name="Grimwood J."/>
            <person name="Grossniklaus U."/>
            <person name="Hamada T."/>
            <person name="Haseloff J."/>
            <person name="Hetherington A.J."/>
            <person name="Higo A."/>
            <person name="Hirakawa Y."/>
            <person name="Hundley H.N."/>
            <person name="Ikeda Y."/>
            <person name="Inoue K."/>
            <person name="Inoue S.I."/>
            <person name="Ishida S."/>
            <person name="Jia Q."/>
            <person name="Kakita M."/>
            <person name="Kanazawa T."/>
            <person name="Kawai Y."/>
            <person name="Kawashima T."/>
            <person name="Kennedy M."/>
            <person name="Kinose K."/>
            <person name="Kinoshita T."/>
            <person name="Kohara Y."/>
            <person name="Koide E."/>
            <person name="Komatsu K."/>
            <person name="Kopischke S."/>
            <person name="Kubo M."/>
            <person name="Kyozuka J."/>
            <person name="Lagercrantz U."/>
            <person name="Lin S.S."/>
            <person name="Lindquist E."/>
            <person name="Lipzen A.M."/>
            <person name="Lu C.W."/>
            <person name="De Luna E."/>
            <person name="Martienssen R.A."/>
            <person name="Minamino N."/>
            <person name="Mizutani M."/>
            <person name="Mizutani M."/>
            <person name="Mochizuki N."/>
            <person name="Monte I."/>
            <person name="Mosher R."/>
            <person name="Nagasaki H."/>
            <person name="Nakagami H."/>
            <person name="Naramoto S."/>
            <person name="Nishitani K."/>
            <person name="Ohtani M."/>
            <person name="Okamoto T."/>
            <person name="Okumura M."/>
            <person name="Phillips J."/>
            <person name="Pollak B."/>
            <person name="Reinders A."/>
            <person name="Rovekamp M."/>
            <person name="Sano R."/>
            <person name="Sawa S."/>
            <person name="Schmid M.W."/>
            <person name="Shirakawa M."/>
            <person name="Solano R."/>
            <person name="Spunde A."/>
            <person name="Suetsugu N."/>
            <person name="Sugano S."/>
            <person name="Sugiyama A."/>
            <person name="Sun R."/>
            <person name="Suzuki Y."/>
            <person name="Takenaka M."/>
            <person name="Takezawa D."/>
            <person name="Tomogane H."/>
            <person name="Tsuzuki M."/>
            <person name="Ueda T."/>
            <person name="Umeda M."/>
            <person name="Ward J.M."/>
            <person name="Watanabe Y."/>
            <person name="Yazaki K."/>
            <person name="Yokoyama R."/>
            <person name="Yoshitake Y."/>
            <person name="Yotsui I."/>
            <person name="Zachgo S."/>
            <person name="Schmutz J."/>
        </authorList>
    </citation>
    <scope>NUCLEOTIDE SEQUENCE [LARGE SCALE GENOMIC DNA]</scope>
    <source>
        <strain evidence="3">Tak-1</strain>
    </source>
</reference>
<dbReference type="AlphaFoldDB" id="A0A2R6WT52"/>
<gene>
    <name evidence="2" type="ORF">MARPO_0060s0107</name>
</gene>
<evidence type="ECO:0000313" key="2">
    <source>
        <dbReference type="EMBL" id="PTQ37038.1"/>
    </source>
</evidence>
<proteinExistence type="predicted"/>
<dbReference type="Proteomes" id="UP000244005">
    <property type="component" value="Unassembled WGS sequence"/>
</dbReference>
<evidence type="ECO:0000313" key="3">
    <source>
        <dbReference type="Proteomes" id="UP000244005"/>
    </source>
</evidence>
<evidence type="ECO:0000259" key="1">
    <source>
        <dbReference type="Pfam" id="PF01348"/>
    </source>
</evidence>
<dbReference type="GO" id="GO:0005737">
    <property type="term" value="C:cytoplasm"/>
    <property type="evidence" value="ECO:0007669"/>
    <property type="project" value="UniProtKB-ARBA"/>
</dbReference>
<protein>
    <recommendedName>
        <fullName evidence="1">Domain X domain-containing protein</fullName>
    </recommendedName>
</protein>
<dbReference type="GO" id="GO:0006397">
    <property type="term" value="P:mRNA processing"/>
    <property type="evidence" value="ECO:0007669"/>
    <property type="project" value="InterPro"/>
</dbReference>
<dbReference type="InterPro" id="IPR024937">
    <property type="entry name" value="Domain_X"/>
</dbReference>
<sequence length="166" mass="19022">MLPKSPGRETLRALFPLTYLVECWKCFRTSPKFCGIMCVPLKEKGFVKWNEMGKYVPTMRKNLTPLDHADILELFNKKVRGFLNYYSFASNRSSFNQIVHVLHMSCALTLALKYKLKTASKTFNRFGKCLTCPATGMILFRPSAYKAIHLYNPSPIARAEQVIDIS</sequence>
<name>A0A2R6WT52_MARPO</name>